<dbReference type="InterPro" id="IPR024361">
    <property type="entry name" value="BACON"/>
</dbReference>
<evidence type="ECO:0000259" key="1">
    <source>
        <dbReference type="Pfam" id="PF13004"/>
    </source>
</evidence>
<gene>
    <name evidence="2" type="ORF">HMPREF9442_00385</name>
</gene>
<dbReference type="AlphaFoldDB" id="F3QQE7"/>
<dbReference type="Proteomes" id="UP000005546">
    <property type="component" value="Unassembled WGS sequence"/>
</dbReference>
<reference evidence="2 3" key="1">
    <citation type="submission" date="2011-02" db="EMBL/GenBank/DDBJ databases">
        <authorList>
            <person name="Weinstock G."/>
            <person name="Sodergren E."/>
            <person name="Clifton S."/>
            <person name="Fulton L."/>
            <person name="Fulton B."/>
            <person name="Courtney L."/>
            <person name="Fronick C."/>
            <person name="Harrison M."/>
            <person name="Strong C."/>
            <person name="Farmer C."/>
            <person name="Delahaunty K."/>
            <person name="Markovic C."/>
            <person name="Hall O."/>
            <person name="Minx P."/>
            <person name="Tomlinson C."/>
            <person name="Mitreva M."/>
            <person name="Hou S."/>
            <person name="Chen J."/>
            <person name="Wollam A."/>
            <person name="Pepin K.H."/>
            <person name="Johnson M."/>
            <person name="Bhonagiri V."/>
            <person name="Zhang X."/>
            <person name="Suruliraj S."/>
            <person name="Warren W."/>
            <person name="Chinwalla A."/>
            <person name="Mardis E.R."/>
            <person name="Wilson R.K."/>
        </authorList>
    </citation>
    <scope>NUCLEOTIDE SEQUENCE [LARGE SCALE GENOMIC DNA]</scope>
    <source>
        <strain evidence="2 3">YIT 11841</strain>
    </source>
</reference>
<accession>F3QQE7</accession>
<dbReference type="Pfam" id="PF13004">
    <property type="entry name" value="BACON"/>
    <property type="match status" value="1"/>
</dbReference>
<protein>
    <recommendedName>
        <fullName evidence="1">BACON domain-containing protein</fullName>
    </recommendedName>
</protein>
<dbReference type="Gene3D" id="2.60.40.10">
    <property type="entry name" value="Immunoglobulins"/>
    <property type="match status" value="2"/>
</dbReference>
<evidence type="ECO:0000313" key="3">
    <source>
        <dbReference type="Proteomes" id="UP000005546"/>
    </source>
</evidence>
<dbReference type="EMBL" id="AFBR01000008">
    <property type="protein sequence ID" value="EGG57438.1"/>
    <property type="molecule type" value="Genomic_DNA"/>
</dbReference>
<name>F3QQE7_9BACT</name>
<dbReference type="HOGENOM" id="CLU_1114956_0_0_10"/>
<comment type="caution">
    <text evidence="2">The sequence shown here is derived from an EMBL/GenBank/DDBJ whole genome shotgun (WGS) entry which is preliminary data.</text>
</comment>
<keyword evidence="3" id="KW-1185">Reference proteome</keyword>
<feature type="domain" description="BACON" evidence="1">
    <location>
        <begin position="199"/>
        <end position="241"/>
    </location>
</feature>
<dbReference type="OrthoDB" id="9889520at2"/>
<organism evidence="2 3">
    <name type="scientific">Paraprevotella xylaniphila YIT 11841</name>
    <dbReference type="NCBI Taxonomy" id="762982"/>
    <lineage>
        <taxon>Bacteria</taxon>
        <taxon>Pseudomonadati</taxon>
        <taxon>Bacteroidota</taxon>
        <taxon>Bacteroidia</taxon>
        <taxon>Bacteroidales</taxon>
        <taxon>Prevotellaceae</taxon>
        <taxon>Paraprevotella</taxon>
    </lineage>
</organism>
<sequence>MINKDTFNYLFIFARHFNEINIMKKVIGFSVALAAVLFAACDNKENSYNFAQIIYPSGYGSVLYADQTVDSLRFATTFDWSISVPANWMHVNEDSMAGTVPQGYYMVKKIDVKLDVNNTDTIRTDYIYFHADGKTLVTAYTQYHYLNIERPVRRNYQFTLQDTARQVRDSLVFQTYGDDWTLAFKGGEPAWVRLADGAPTSGRSGKYTVHYQLDQNTTTAERTAVLELKSRGVSTDIRIKQLGLKAEED</sequence>
<dbReference type="STRING" id="762982.HMPREF9442_00385"/>
<proteinExistence type="predicted"/>
<evidence type="ECO:0000313" key="2">
    <source>
        <dbReference type="EMBL" id="EGG57438.1"/>
    </source>
</evidence>
<dbReference type="InterPro" id="IPR013783">
    <property type="entry name" value="Ig-like_fold"/>
</dbReference>